<keyword evidence="3" id="KW-1185">Reference proteome</keyword>
<organism evidence="2 3">
    <name type="scientific">Paramecium tetraurelia</name>
    <dbReference type="NCBI Taxonomy" id="5888"/>
    <lineage>
        <taxon>Eukaryota</taxon>
        <taxon>Sar</taxon>
        <taxon>Alveolata</taxon>
        <taxon>Ciliophora</taxon>
        <taxon>Intramacronucleata</taxon>
        <taxon>Oligohymenophorea</taxon>
        <taxon>Peniculida</taxon>
        <taxon>Parameciidae</taxon>
        <taxon>Paramecium</taxon>
    </lineage>
</organism>
<keyword evidence="1" id="KW-0812">Transmembrane</keyword>
<evidence type="ECO:0000313" key="2">
    <source>
        <dbReference type="EMBL" id="CAK81847.1"/>
    </source>
</evidence>
<dbReference type="OMA" id="XDLLANI"/>
<dbReference type="PANTHER" id="PTHR12621">
    <property type="entry name" value="CYSTEINE AND HISTIDINE-RICH DOMAIN CHORD -CONTAINING PROTEIN"/>
    <property type="match status" value="1"/>
</dbReference>
<dbReference type="Proteomes" id="UP000000600">
    <property type="component" value="Unassembled WGS sequence"/>
</dbReference>
<evidence type="ECO:0000256" key="1">
    <source>
        <dbReference type="SAM" id="Phobius"/>
    </source>
</evidence>
<dbReference type="OrthoDB" id="303855at2759"/>
<keyword evidence="1" id="KW-1133">Transmembrane helix</keyword>
<protein>
    <submittedName>
        <fullName evidence="2">Uncharacterized protein</fullName>
    </submittedName>
</protein>
<dbReference type="PANTHER" id="PTHR12621:SF7">
    <property type="entry name" value="CYSTEINE AND HISTIDINE-RICH DOMAIN-CONTAINING PROTEIN 1"/>
    <property type="match status" value="1"/>
</dbReference>
<evidence type="ECO:0000313" key="3">
    <source>
        <dbReference type="Proteomes" id="UP000000600"/>
    </source>
</evidence>
<dbReference type="RefSeq" id="XP_001449244.1">
    <property type="nucleotide sequence ID" value="XM_001449207.1"/>
</dbReference>
<proteinExistence type="predicted"/>
<reference evidence="2 3" key="1">
    <citation type="journal article" date="2006" name="Nature">
        <title>Global trends of whole-genome duplications revealed by the ciliate Paramecium tetraurelia.</title>
        <authorList>
            <consortium name="Genoscope"/>
            <person name="Aury J.-M."/>
            <person name="Jaillon O."/>
            <person name="Duret L."/>
            <person name="Noel B."/>
            <person name="Jubin C."/>
            <person name="Porcel B.M."/>
            <person name="Segurens B."/>
            <person name="Daubin V."/>
            <person name="Anthouard V."/>
            <person name="Aiach N."/>
            <person name="Arnaiz O."/>
            <person name="Billaut A."/>
            <person name="Beisson J."/>
            <person name="Blanc I."/>
            <person name="Bouhouche K."/>
            <person name="Camara F."/>
            <person name="Duharcourt S."/>
            <person name="Guigo R."/>
            <person name="Gogendeau D."/>
            <person name="Katinka M."/>
            <person name="Keller A.-M."/>
            <person name="Kissmehl R."/>
            <person name="Klotz C."/>
            <person name="Koll F."/>
            <person name="Le Moue A."/>
            <person name="Lepere C."/>
            <person name="Malinsky S."/>
            <person name="Nowacki M."/>
            <person name="Nowak J.K."/>
            <person name="Plattner H."/>
            <person name="Poulain J."/>
            <person name="Ruiz F."/>
            <person name="Serrano V."/>
            <person name="Zagulski M."/>
            <person name="Dessen P."/>
            <person name="Betermier M."/>
            <person name="Weissenbach J."/>
            <person name="Scarpelli C."/>
            <person name="Schachter V."/>
            <person name="Sperling L."/>
            <person name="Meyer E."/>
            <person name="Cohen J."/>
            <person name="Wincker P."/>
        </authorList>
    </citation>
    <scope>NUCLEOTIDE SEQUENCE [LARGE SCALE GENOMIC DNA]</scope>
    <source>
        <strain evidence="2 3">Stock d4-2</strain>
    </source>
</reference>
<dbReference type="GeneID" id="5035029"/>
<name>A0DFN0_PARTE</name>
<dbReference type="AlphaFoldDB" id="A0DFN0"/>
<dbReference type="EMBL" id="CT868418">
    <property type="protein sequence ID" value="CAK81847.1"/>
    <property type="molecule type" value="Genomic_DNA"/>
</dbReference>
<dbReference type="HOGENOM" id="CLU_1351188_0_0_1"/>
<sequence>MIGTQEKTTLEYPRLGDLLANVGSIVSILFMIKYFIILLNQYFLDQKILNELINFYYPEFKKIRIQKNWRGNIVNASLNNIKIDTKNYRKFYEKVSNQMRQKSSYLNLLYEISRLYFVMRSSKFRNEFQKSHQIGIKINLFQQKESDIVFTPKSEKSFENNYILNEDDAEILSYYRSQADKKYDLIPEEMYDEVDYYSMNKIS</sequence>
<accession>A0DFN0</accession>
<dbReference type="KEGG" id="ptm:GSPATT00016660001"/>
<keyword evidence="1" id="KW-0472">Membrane</keyword>
<gene>
    <name evidence="2" type="ORF">GSPATT00016660001</name>
</gene>
<feature type="transmembrane region" description="Helical" evidence="1">
    <location>
        <begin position="18"/>
        <end position="39"/>
    </location>
</feature>
<dbReference type="InParanoid" id="A0DFN0"/>